<feature type="compositionally biased region" description="Gly residues" evidence="6">
    <location>
        <begin position="147"/>
        <end position="158"/>
    </location>
</feature>
<evidence type="ECO:0000313" key="9">
    <source>
        <dbReference type="Proteomes" id="UP001591681"/>
    </source>
</evidence>
<dbReference type="Pfam" id="PF11365">
    <property type="entry name" value="SOGA"/>
    <property type="match status" value="2"/>
</dbReference>
<evidence type="ECO:0000256" key="3">
    <source>
        <dbReference type="ARBA" id="ARBA00023054"/>
    </source>
</evidence>
<evidence type="ECO:0000256" key="1">
    <source>
        <dbReference type="ARBA" id="ARBA00004370"/>
    </source>
</evidence>
<feature type="region of interest" description="Disordered" evidence="6">
    <location>
        <begin position="448"/>
        <end position="481"/>
    </location>
</feature>
<proteinExistence type="predicted"/>
<dbReference type="InterPro" id="IPR049885">
    <property type="entry name" value="MTCL1-3"/>
</dbReference>
<keyword evidence="9" id="KW-1185">Reference proteome</keyword>
<feature type="compositionally biased region" description="Low complexity" evidence="6">
    <location>
        <begin position="467"/>
        <end position="481"/>
    </location>
</feature>
<protein>
    <recommendedName>
        <fullName evidence="7">SOGA coiled-coil domain-containing protein</fullName>
    </recommendedName>
</protein>
<evidence type="ECO:0000259" key="7">
    <source>
        <dbReference type="Pfam" id="PF11365"/>
    </source>
</evidence>
<feature type="coiled-coil region" evidence="5">
    <location>
        <begin position="99"/>
        <end position="133"/>
    </location>
</feature>
<dbReference type="PANTHER" id="PTHR15742">
    <property type="entry name" value="GIRDIN"/>
    <property type="match status" value="1"/>
</dbReference>
<feature type="region of interest" description="Disordered" evidence="6">
    <location>
        <begin position="276"/>
        <end position="346"/>
    </location>
</feature>
<feature type="domain" description="SOGA coiled-coil" evidence="7">
    <location>
        <begin position="27"/>
        <end position="123"/>
    </location>
</feature>
<evidence type="ECO:0000256" key="5">
    <source>
        <dbReference type="SAM" id="Coils"/>
    </source>
</evidence>
<dbReference type="PRINTS" id="PR01217">
    <property type="entry name" value="PRICHEXTENSN"/>
</dbReference>
<dbReference type="PANTHER" id="PTHR15742:SF3">
    <property type="entry name" value="MICROTUBULE CROSS-LINKING FACTOR 1"/>
    <property type="match status" value="1"/>
</dbReference>
<sequence>MGISVIVWNVLRRRGSHKDKKSSTQEDSADLRCQLQFAKEESALMRKKMAKLGREKDELEQELQKYKSVYGDMDSPVATCEAPGGGPHSTREAELRLRLKLVEEEANILGRKLVELEVENRGLRAENEDLRAQFEREWASREPALPSGGGGGGGGGSGPASPYESVGELRRHLQFVEEEADLLRRSIAEMEDHNRQLTTELSRFKFGPGDGDGEAGLEEGQGAGEGAVTVGGLGSLQEELKVARVQINELSGKVLKLQYENRVLVSNAQRCDLASHLGQAPSEGQVHAVPTETTREEEEEEDEEAGQSLLLQPKREGPVGGESDSEEVVERSATSGLGSSSGGVGLKPWEADLIGQRRRAEEGLRREAERLGRSVDRLISDTDSLIHEGVGMVVTMATEGSQESESSSSATATVVEGGGAKQDTAVLETVSTRMKAFRAELQGFVERLGEGQRERDRGDDLSPLPHLTESSSFLSTGTSLSRDSPIGTLGRDLLTDLQEVFDAPHLWGKLDQHITGFQQQLMLGVFLPIPALTQPYPALPRDHLSLPLPSPCRGLTQPYPETICPCPYPALAEALPSLTQPYPETICSCPYPPLAEALPSLTQPYPETICPCPYPALAEALPSLTQPYPETICPCPYPALAEALPSLTQPYPETICSCPYPALAEALPSLTQPYPALTQPLPSLTQPYPALTQPYPATICPCPDPGTICACTSTTTTTTKTEP</sequence>
<accession>A0ABD1KCS2</accession>
<feature type="region of interest" description="Disordered" evidence="6">
    <location>
        <begin position="139"/>
        <end position="166"/>
    </location>
</feature>
<keyword evidence="3 5" id="KW-0175">Coiled coil</keyword>
<keyword evidence="2" id="KW-0597">Phosphoprotein</keyword>
<gene>
    <name evidence="8" type="ORF">ACEWY4_006068</name>
</gene>
<feature type="coiled-coil region" evidence="5">
    <location>
        <begin position="166"/>
        <end position="200"/>
    </location>
</feature>
<feature type="compositionally biased region" description="Basic and acidic residues" evidence="6">
    <location>
        <begin position="448"/>
        <end position="460"/>
    </location>
</feature>
<evidence type="ECO:0000256" key="4">
    <source>
        <dbReference type="ARBA" id="ARBA00023136"/>
    </source>
</evidence>
<name>A0ABD1KCS2_9TELE</name>
<evidence type="ECO:0000256" key="2">
    <source>
        <dbReference type="ARBA" id="ARBA00022553"/>
    </source>
</evidence>
<evidence type="ECO:0000313" key="8">
    <source>
        <dbReference type="EMBL" id="KAL2096861.1"/>
    </source>
</evidence>
<reference evidence="8 9" key="1">
    <citation type="submission" date="2024-09" db="EMBL/GenBank/DDBJ databases">
        <title>A chromosome-level genome assembly of Gray's grenadier anchovy, Coilia grayii.</title>
        <authorList>
            <person name="Fu Z."/>
        </authorList>
    </citation>
    <scope>NUCLEOTIDE SEQUENCE [LARGE SCALE GENOMIC DNA]</scope>
    <source>
        <strain evidence="8">G4</strain>
        <tissue evidence="8">Muscle</tissue>
    </source>
</reference>
<organism evidence="8 9">
    <name type="scientific">Coilia grayii</name>
    <name type="common">Gray's grenadier anchovy</name>
    <dbReference type="NCBI Taxonomy" id="363190"/>
    <lineage>
        <taxon>Eukaryota</taxon>
        <taxon>Metazoa</taxon>
        <taxon>Chordata</taxon>
        <taxon>Craniata</taxon>
        <taxon>Vertebrata</taxon>
        <taxon>Euteleostomi</taxon>
        <taxon>Actinopterygii</taxon>
        <taxon>Neopterygii</taxon>
        <taxon>Teleostei</taxon>
        <taxon>Clupei</taxon>
        <taxon>Clupeiformes</taxon>
        <taxon>Clupeoidei</taxon>
        <taxon>Engraulidae</taxon>
        <taxon>Coilinae</taxon>
        <taxon>Coilia</taxon>
    </lineage>
</organism>
<evidence type="ECO:0000256" key="6">
    <source>
        <dbReference type="SAM" id="MobiDB-lite"/>
    </source>
</evidence>
<comment type="subcellular location">
    <subcellularLocation>
        <location evidence="1">Membrane</location>
    </subcellularLocation>
</comment>
<dbReference type="AlphaFoldDB" id="A0ABD1KCS2"/>
<dbReference type="GO" id="GO:0016020">
    <property type="term" value="C:membrane"/>
    <property type="evidence" value="ECO:0007669"/>
    <property type="project" value="UniProtKB-SubCell"/>
</dbReference>
<dbReference type="InterPro" id="IPR027881">
    <property type="entry name" value="SOGA_CC"/>
</dbReference>
<comment type="caution">
    <text evidence="8">The sequence shown here is derived from an EMBL/GenBank/DDBJ whole genome shotgun (WGS) entry which is preliminary data.</text>
</comment>
<feature type="region of interest" description="Disordered" evidence="6">
    <location>
        <begin position="203"/>
        <end position="225"/>
    </location>
</feature>
<dbReference type="EMBL" id="JBHFQA010000006">
    <property type="protein sequence ID" value="KAL2096861.1"/>
    <property type="molecule type" value="Genomic_DNA"/>
</dbReference>
<keyword evidence="4" id="KW-0472">Membrane</keyword>
<feature type="domain" description="SOGA coiled-coil" evidence="7">
    <location>
        <begin position="166"/>
        <end position="264"/>
    </location>
</feature>
<dbReference type="Proteomes" id="UP001591681">
    <property type="component" value="Unassembled WGS sequence"/>
</dbReference>
<feature type="compositionally biased region" description="Acidic residues" evidence="6">
    <location>
        <begin position="295"/>
        <end position="305"/>
    </location>
</feature>
<feature type="coiled-coil region" evidence="5">
    <location>
        <begin position="21"/>
        <end position="69"/>
    </location>
</feature>